<dbReference type="PANTHER" id="PTHR10996:SF178">
    <property type="entry name" value="2-HYDROXYACID DEHYDROGENASE YGL185C-RELATED"/>
    <property type="match status" value="1"/>
</dbReference>
<sequence length="308" mass="31777">MTLSRPRVLVDMSLHPAALAALDGAADVAPLPREAVARAEALAAADGLLAYGPPTVEELGGAPRLRALAVHLAPPDVHDHARAHGMAVLESSRLWRTVAEHTLALILATLRRVPAADAAIRAGRWPHEDLKVPYSGRDLAGSTVGVLGAGRIGAPLLRMLAALEARALFTDARDLPAVAAATGARQVALPTLLAESDVLVVLLPLDESTRGTVGAAELARMKPGAILVNTARGPVVDEAALLDALRDGSLAGAGLDVHGDEPLAADHPLLALEQVVITPHLGGSTLECDLELVEGLIAALREGEPPRS</sequence>
<proteinExistence type="predicted"/>
<name>A0ABT8GBM4_9MICO</name>
<dbReference type="SUPFAM" id="SSF51735">
    <property type="entry name" value="NAD(P)-binding Rossmann-fold domains"/>
    <property type="match status" value="1"/>
</dbReference>
<dbReference type="Pfam" id="PF02826">
    <property type="entry name" value="2-Hacid_dh_C"/>
    <property type="match status" value="1"/>
</dbReference>
<dbReference type="Proteomes" id="UP001172728">
    <property type="component" value="Unassembled WGS sequence"/>
</dbReference>
<dbReference type="PANTHER" id="PTHR10996">
    <property type="entry name" value="2-HYDROXYACID DEHYDROGENASE-RELATED"/>
    <property type="match status" value="1"/>
</dbReference>
<keyword evidence="5" id="KW-1185">Reference proteome</keyword>
<dbReference type="SUPFAM" id="SSF52283">
    <property type="entry name" value="Formate/glycerate dehydrogenase catalytic domain-like"/>
    <property type="match status" value="1"/>
</dbReference>
<dbReference type="Gene3D" id="3.40.50.720">
    <property type="entry name" value="NAD(P)-binding Rossmann-like Domain"/>
    <property type="match status" value="2"/>
</dbReference>
<dbReference type="EMBL" id="JAUHPW010000008">
    <property type="protein sequence ID" value="MDN4476379.1"/>
    <property type="molecule type" value="Genomic_DNA"/>
</dbReference>
<accession>A0ABT8GBM4</accession>
<comment type="caution">
    <text evidence="4">The sequence shown here is derived from an EMBL/GenBank/DDBJ whole genome shotgun (WGS) entry which is preliminary data.</text>
</comment>
<dbReference type="InterPro" id="IPR029753">
    <property type="entry name" value="D-isomer_DH_CS"/>
</dbReference>
<evidence type="ECO:0000259" key="3">
    <source>
        <dbReference type="Pfam" id="PF02826"/>
    </source>
</evidence>
<dbReference type="RefSeq" id="WP_301134604.1">
    <property type="nucleotide sequence ID" value="NZ_JAUHPW010000008.1"/>
</dbReference>
<dbReference type="InterPro" id="IPR006140">
    <property type="entry name" value="D-isomer_DH_NAD-bd"/>
</dbReference>
<evidence type="ECO:0000313" key="5">
    <source>
        <dbReference type="Proteomes" id="UP001172728"/>
    </source>
</evidence>
<evidence type="ECO:0000256" key="2">
    <source>
        <dbReference type="ARBA" id="ARBA00023027"/>
    </source>
</evidence>
<reference evidence="4" key="1">
    <citation type="submission" date="2023-06" db="EMBL/GenBank/DDBJ databases">
        <title>Sysu t00192.</title>
        <authorList>
            <person name="Gao L."/>
            <person name="Fang B.-Z."/>
            <person name="Li W.-J."/>
        </authorList>
    </citation>
    <scope>NUCLEOTIDE SEQUENCE</scope>
    <source>
        <strain evidence="4">SYSU T00192</strain>
    </source>
</reference>
<gene>
    <name evidence="4" type="ORF">QQX09_10980</name>
</gene>
<feature type="domain" description="D-isomer specific 2-hydroxyacid dehydrogenase NAD-binding" evidence="3">
    <location>
        <begin position="103"/>
        <end position="282"/>
    </location>
</feature>
<organism evidence="4 5">
    <name type="scientific">Demequina litoralis</name>
    <dbReference type="NCBI Taxonomy" id="3051660"/>
    <lineage>
        <taxon>Bacteria</taxon>
        <taxon>Bacillati</taxon>
        <taxon>Actinomycetota</taxon>
        <taxon>Actinomycetes</taxon>
        <taxon>Micrococcales</taxon>
        <taxon>Demequinaceae</taxon>
        <taxon>Demequina</taxon>
    </lineage>
</organism>
<dbReference type="PROSITE" id="PS00671">
    <property type="entry name" value="D_2_HYDROXYACID_DH_3"/>
    <property type="match status" value="1"/>
</dbReference>
<dbReference type="InterPro" id="IPR050223">
    <property type="entry name" value="D-isomer_2-hydroxyacid_DH"/>
</dbReference>
<evidence type="ECO:0000313" key="4">
    <source>
        <dbReference type="EMBL" id="MDN4476379.1"/>
    </source>
</evidence>
<keyword evidence="1" id="KW-0560">Oxidoreductase</keyword>
<evidence type="ECO:0000256" key="1">
    <source>
        <dbReference type="ARBA" id="ARBA00023002"/>
    </source>
</evidence>
<keyword evidence="2" id="KW-0520">NAD</keyword>
<dbReference type="InterPro" id="IPR036291">
    <property type="entry name" value="NAD(P)-bd_dom_sf"/>
</dbReference>
<protein>
    <submittedName>
        <fullName evidence="4">NAD(P)-dependent oxidoreductase</fullName>
    </submittedName>
</protein>